<organism evidence="1">
    <name type="scientific">marine metagenome</name>
    <dbReference type="NCBI Taxonomy" id="408172"/>
    <lineage>
        <taxon>unclassified sequences</taxon>
        <taxon>metagenomes</taxon>
        <taxon>ecological metagenomes</taxon>
    </lineage>
</organism>
<reference evidence="1" key="1">
    <citation type="submission" date="2018-05" db="EMBL/GenBank/DDBJ databases">
        <authorList>
            <person name="Lanie J.A."/>
            <person name="Ng W.-L."/>
            <person name="Kazmierczak K.M."/>
            <person name="Andrzejewski T.M."/>
            <person name="Davidsen T.M."/>
            <person name="Wayne K.J."/>
            <person name="Tettelin H."/>
            <person name="Glass J.I."/>
            <person name="Rusch D."/>
            <person name="Podicherti R."/>
            <person name="Tsui H.-C.T."/>
            <person name="Winkler M.E."/>
        </authorList>
    </citation>
    <scope>NUCLEOTIDE SEQUENCE</scope>
</reference>
<protein>
    <submittedName>
        <fullName evidence="1">Uncharacterized protein</fullName>
    </submittedName>
</protein>
<name>A0A382ZZF7_9ZZZZ</name>
<evidence type="ECO:0000313" key="1">
    <source>
        <dbReference type="EMBL" id="SVE00872.1"/>
    </source>
</evidence>
<dbReference type="AlphaFoldDB" id="A0A382ZZF7"/>
<feature type="non-terminal residue" evidence="1">
    <location>
        <position position="33"/>
    </location>
</feature>
<gene>
    <name evidence="1" type="ORF">METZ01_LOCUS453726</name>
</gene>
<proteinExistence type="predicted"/>
<sequence length="33" mass="3698">MSDIEYFYSAHSLYAYLGSARLTEITAAAGRRI</sequence>
<accession>A0A382ZZF7</accession>
<dbReference type="EMBL" id="UINC01187909">
    <property type="protein sequence ID" value="SVE00872.1"/>
    <property type="molecule type" value="Genomic_DNA"/>
</dbReference>